<dbReference type="AlphaFoldDB" id="A0A6P4E6B6"/>
<accession>A0A6P4E6B6</accession>
<evidence type="ECO:0000256" key="1">
    <source>
        <dbReference type="SAM" id="MobiDB-lite"/>
    </source>
</evidence>
<dbReference type="RefSeq" id="XP_016973467.2">
    <property type="nucleotide sequence ID" value="XM_017117978.2"/>
</dbReference>
<proteinExistence type="predicted"/>
<feature type="region of interest" description="Disordered" evidence="1">
    <location>
        <begin position="170"/>
        <end position="196"/>
    </location>
</feature>
<sequence>MGATLAGETRAAGEGGEGGGKADRASGGAGTPPPQQDSTAPKTERSEKEPPRQPEQPENQNQQQEHPQPKLVSRESPKLVRRRSRSGFNMTEDIQRLPTEAIFAEFDRLLLQAEGQLKEVVEPPCADVAARLQNCLQAHRQRACDCFPAMEQYRHCVVRATQDRVDDMADNEPPMMPVAPPQSIPRPAGPPSSQRSNRRWWKFWTWFR</sequence>
<name>A0A6P4E6B6_DRORH</name>
<feature type="compositionally biased region" description="Low complexity" evidence="1">
    <location>
        <begin position="56"/>
        <end position="70"/>
    </location>
</feature>
<reference evidence="2" key="1">
    <citation type="submission" date="2025-08" db="UniProtKB">
        <authorList>
            <consortium name="RefSeq"/>
        </authorList>
    </citation>
    <scope>IDENTIFICATION</scope>
</reference>
<protein>
    <submittedName>
        <fullName evidence="2">Uncharacterized protein LOC108040492 isoform X1</fullName>
    </submittedName>
</protein>
<organism evidence="2">
    <name type="scientific">Drosophila rhopaloa</name>
    <name type="common">Fruit fly</name>
    <dbReference type="NCBI Taxonomy" id="1041015"/>
    <lineage>
        <taxon>Eukaryota</taxon>
        <taxon>Metazoa</taxon>
        <taxon>Ecdysozoa</taxon>
        <taxon>Arthropoda</taxon>
        <taxon>Hexapoda</taxon>
        <taxon>Insecta</taxon>
        <taxon>Pterygota</taxon>
        <taxon>Neoptera</taxon>
        <taxon>Endopterygota</taxon>
        <taxon>Diptera</taxon>
        <taxon>Brachycera</taxon>
        <taxon>Muscomorpha</taxon>
        <taxon>Ephydroidea</taxon>
        <taxon>Drosophilidae</taxon>
        <taxon>Drosophila</taxon>
        <taxon>Sophophora</taxon>
    </lineage>
</organism>
<dbReference type="RefSeq" id="XP_016973467.1">
    <property type="nucleotide sequence ID" value="XM_017117978.1"/>
</dbReference>
<dbReference type="OMA" id="RQRSCNC"/>
<evidence type="ECO:0000313" key="2">
    <source>
        <dbReference type="RefSeq" id="XP_016973467.1"/>
    </source>
</evidence>
<dbReference type="GeneID" id="108040492"/>
<feature type="compositionally biased region" description="Low complexity" evidence="1">
    <location>
        <begin position="1"/>
        <end position="12"/>
    </location>
</feature>
<gene>
    <name evidence="2" type="primary">LOC108040492</name>
</gene>
<feature type="region of interest" description="Disordered" evidence="1">
    <location>
        <begin position="1"/>
        <end position="87"/>
    </location>
</feature>
<dbReference type="OrthoDB" id="7883521at2759"/>
<feature type="compositionally biased region" description="Pro residues" evidence="1">
    <location>
        <begin position="174"/>
        <end position="190"/>
    </location>
</feature>
<feature type="compositionally biased region" description="Basic and acidic residues" evidence="1">
    <location>
        <begin position="42"/>
        <end position="52"/>
    </location>
</feature>